<dbReference type="Proteomes" id="UP000581135">
    <property type="component" value="Unassembled WGS sequence"/>
</dbReference>
<dbReference type="EMBL" id="JACHXA010000001">
    <property type="protein sequence ID" value="MBB3063851.1"/>
    <property type="molecule type" value="Genomic_DNA"/>
</dbReference>
<evidence type="ECO:0008006" key="4">
    <source>
        <dbReference type="Google" id="ProtNLM"/>
    </source>
</evidence>
<evidence type="ECO:0000313" key="2">
    <source>
        <dbReference type="EMBL" id="MBB3063851.1"/>
    </source>
</evidence>
<evidence type="ECO:0000256" key="1">
    <source>
        <dbReference type="SAM" id="SignalP"/>
    </source>
</evidence>
<evidence type="ECO:0000313" key="3">
    <source>
        <dbReference type="Proteomes" id="UP000581135"/>
    </source>
</evidence>
<comment type="caution">
    <text evidence="2">The sequence shown here is derived from an EMBL/GenBank/DDBJ whole genome shotgun (WGS) entry which is preliminary data.</text>
</comment>
<dbReference type="RefSeq" id="WP_183414666.1">
    <property type="nucleotide sequence ID" value="NZ_JACHXA010000001.1"/>
</dbReference>
<keyword evidence="1" id="KW-0732">Signal</keyword>
<dbReference type="PANTHER" id="PTHR42941:SF1">
    <property type="entry name" value="SLL1037 PROTEIN"/>
    <property type="match status" value="1"/>
</dbReference>
<dbReference type="Pfam" id="PF16868">
    <property type="entry name" value="NMT1_3"/>
    <property type="match status" value="1"/>
</dbReference>
<dbReference type="PANTHER" id="PTHR42941">
    <property type="entry name" value="SLL1037 PROTEIN"/>
    <property type="match status" value="1"/>
</dbReference>
<keyword evidence="3" id="KW-1185">Reference proteome</keyword>
<dbReference type="Gene3D" id="3.40.190.10">
    <property type="entry name" value="Periplasmic binding protein-like II"/>
    <property type="match status" value="2"/>
</dbReference>
<protein>
    <recommendedName>
        <fullName evidence="4">TRAP transporter solute receptor, TAXI family</fullName>
    </recommendedName>
</protein>
<organism evidence="2 3">
    <name type="scientific">Limibacillus halophilus</name>
    <dbReference type="NCBI Taxonomy" id="1579333"/>
    <lineage>
        <taxon>Bacteria</taxon>
        <taxon>Pseudomonadati</taxon>
        <taxon>Pseudomonadota</taxon>
        <taxon>Alphaproteobacteria</taxon>
        <taxon>Rhodospirillales</taxon>
        <taxon>Rhodovibrionaceae</taxon>
        <taxon>Limibacillus</taxon>
    </lineage>
</organism>
<accession>A0A839SLZ6</accession>
<feature type="signal peptide" evidence="1">
    <location>
        <begin position="1"/>
        <end position="21"/>
    </location>
</feature>
<dbReference type="InterPro" id="IPR011852">
    <property type="entry name" value="TRAP_TAXI"/>
</dbReference>
<gene>
    <name evidence="2" type="ORF">FHR98_000116</name>
</gene>
<dbReference type="SUPFAM" id="SSF53850">
    <property type="entry name" value="Periplasmic binding protein-like II"/>
    <property type="match status" value="1"/>
</dbReference>
<reference evidence="2 3" key="1">
    <citation type="submission" date="2020-08" db="EMBL/GenBank/DDBJ databases">
        <title>Genomic Encyclopedia of Type Strains, Phase III (KMG-III): the genomes of soil and plant-associated and newly described type strains.</title>
        <authorList>
            <person name="Whitman W."/>
        </authorList>
    </citation>
    <scope>NUCLEOTIDE SEQUENCE [LARGE SCALE GENOMIC DNA]</scope>
    <source>
        <strain evidence="2 3">CECT 8803</strain>
    </source>
</reference>
<name>A0A839SLZ6_9PROT</name>
<feature type="chain" id="PRO_5033047592" description="TRAP transporter solute receptor, TAXI family" evidence="1">
    <location>
        <begin position="22"/>
        <end position="327"/>
    </location>
</feature>
<dbReference type="AlphaFoldDB" id="A0A839SLZ6"/>
<dbReference type="NCBIfam" id="TIGR02122">
    <property type="entry name" value="TRAP_TAXI"/>
    <property type="match status" value="1"/>
</dbReference>
<sequence length="327" mass="34423">MRRRVFIMAALVAMIPALGSAAVSYNLVLAGASAGGLWSLIGVGVDNAMKTAYPGSTVTYQTSGGGYANVSLLADEKVDIAILHDAEARKAVEGAAPFSKPSEHLRALAVLYDFSALQPILVKAFAEEHGITSFEDLKAKRPPLRLVLNKPGNITHDLAVNVLQAYGIAPEDIESWGGRVMIAGSRESAELLRNGQADMAMNAPFVGHSSILEVASARELILLAPSASVIGSVGEKMGIGSVTIPASAYDWLDKDTPTLALAAMIAADASMDDVTAKAITAALIEHIDSLRDVHKAMLGLDRPMLLRQRSIPFHPGSIAAFKEAGLM</sequence>
<proteinExistence type="predicted"/>